<dbReference type="KEGG" id="mdb:OVN18_07250"/>
<evidence type="ECO:0000259" key="2">
    <source>
        <dbReference type="Pfam" id="PF13845"/>
    </source>
</evidence>
<sequence>MTTTARVLSARSLAAVAATALLALSLGGCAAINSITGEVERDDSGQVVEGNDSADVFAIAVGDCLNDASVAEEEVSSLPIVPCSEPHDSEVYSAFDLTTAELPTDEELAAAVEENCGSAFEQFIGLAYEESLYYVSYFSPSAESWATGDREVLCTVYDQAGQTTGSLEGIAR</sequence>
<dbReference type="Pfam" id="PF13845">
    <property type="entry name" value="Septum_form"/>
    <property type="match status" value="1"/>
</dbReference>
<feature type="chain" id="PRO_5039701481" evidence="1">
    <location>
        <begin position="31"/>
        <end position="172"/>
    </location>
</feature>
<name>A0A9E8S7X9_9MICO</name>
<keyword evidence="1" id="KW-0732">Signal</keyword>
<dbReference type="Proteomes" id="UP001164706">
    <property type="component" value="Chromosome"/>
</dbReference>
<dbReference type="InterPro" id="IPR026004">
    <property type="entry name" value="Septum_form"/>
</dbReference>
<feature type="domain" description="Septum formation-related" evidence="2">
    <location>
        <begin position="62"/>
        <end position="161"/>
    </location>
</feature>
<keyword evidence="4" id="KW-1185">Reference proteome</keyword>
<evidence type="ECO:0000313" key="3">
    <source>
        <dbReference type="EMBL" id="WAB80374.1"/>
    </source>
</evidence>
<proteinExistence type="predicted"/>
<dbReference type="PROSITE" id="PS51257">
    <property type="entry name" value="PROKAR_LIPOPROTEIN"/>
    <property type="match status" value="1"/>
</dbReference>
<reference evidence="3" key="1">
    <citation type="submission" date="2022-11" db="EMBL/GenBank/DDBJ databases">
        <title>Description of Microcella daejonensis nov. sp, isolated from riverside soil.</title>
        <authorList>
            <person name="Molina K.M."/>
            <person name="Kim S.B."/>
        </authorList>
    </citation>
    <scope>NUCLEOTIDE SEQUENCE</scope>
    <source>
        <strain evidence="3">MMS21-STM12</strain>
    </source>
</reference>
<evidence type="ECO:0000313" key="4">
    <source>
        <dbReference type="Proteomes" id="UP001164706"/>
    </source>
</evidence>
<evidence type="ECO:0000256" key="1">
    <source>
        <dbReference type="SAM" id="SignalP"/>
    </source>
</evidence>
<dbReference type="AlphaFoldDB" id="A0A9E8S7X9"/>
<gene>
    <name evidence="3" type="ORF">OVN18_07250</name>
</gene>
<feature type="signal peptide" evidence="1">
    <location>
        <begin position="1"/>
        <end position="30"/>
    </location>
</feature>
<protein>
    <submittedName>
        <fullName evidence="3">Septum formation family protein</fullName>
    </submittedName>
</protein>
<dbReference type="EMBL" id="CP113089">
    <property type="protein sequence ID" value="WAB80374.1"/>
    <property type="molecule type" value="Genomic_DNA"/>
</dbReference>
<accession>A0A9E8S7X9</accession>
<organism evidence="3 4">
    <name type="scientific">Microcella daejeonensis</name>
    <dbReference type="NCBI Taxonomy" id="2994971"/>
    <lineage>
        <taxon>Bacteria</taxon>
        <taxon>Bacillati</taxon>
        <taxon>Actinomycetota</taxon>
        <taxon>Actinomycetes</taxon>
        <taxon>Micrococcales</taxon>
        <taxon>Microbacteriaceae</taxon>
        <taxon>Microcella</taxon>
    </lineage>
</organism>
<dbReference type="RefSeq" id="WP_267738986.1">
    <property type="nucleotide sequence ID" value="NZ_CP113089.1"/>
</dbReference>